<dbReference type="InterPro" id="IPR047218">
    <property type="entry name" value="YocR/YhdH-like"/>
</dbReference>
<evidence type="ECO:0000313" key="8">
    <source>
        <dbReference type="Proteomes" id="UP001595904"/>
    </source>
</evidence>
<dbReference type="CDD" id="cd10336">
    <property type="entry name" value="SLC6sbd_Tyt1-Like"/>
    <property type="match status" value="1"/>
</dbReference>
<accession>A0ABV8SY70</accession>
<evidence type="ECO:0000256" key="1">
    <source>
        <dbReference type="ARBA" id="ARBA00004141"/>
    </source>
</evidence>
<feature type="transmembrane region" description="Helical" evidence="6">
    <location>
        <begin position="180"/>
        <end position="198"/>
    </location>
</feature>
<feature type="transmembrane region" description="Helical" evidence="6">
    <location>
        <begin position="43"/>
        <end position="65"/>
    </location>
</feature>
<dbReference type="Pfam" id="PF00209">
    <property type="entry name" value="SNF"/>
    <property type="match status" value="2"/>
</dbReference>
<feature type="transmembrane region" description="Helical" evidence="6">
    <location>
        <begin position="433"/>
        <end position="450"/>
    </location>
</feature>
<reference evidence="8" key="1">
    <citation type="journal article" date="2019" name="Int. J. Syst. Evol. Microbiol.">
        <title>The Global Catalogue of Microorganisms (GCM) 10K type strain sequencing project: providing services to taxonomists for standard genome sequencing and annotation.</title>
        <authorList>
            <consortium name="The Broad Institute Genomics Platform"/>
            <consortium name="The Broad Institute Genome Sequencing Center for Infectious Disease"/>
            <person name="Wu L."/>
            <person name="Ma J."/>
        </authorList>
    </citation>
    <scope>NUCLEOTIDE SEQUENCE [LARGE SCALE GENOMIC DNA]</scope>
    <source>
        <strain evidence="8">CGMCC 1.10759</strain>
    </source>
</reference>
<feature type="transmembrane region" description="Helical" evidence="6">
    <location>
        <begin position="12"/>
        <end position="31"/>
    </location>
</feature>
<name>A0ABV8SY70_9GAMM</name>
<organism evidence="7 8">
    <name type="scientific">Steroidobacter flavus</name>
    <dbReference type="NCBI Taxonomy" id="1842136"/>
    <lineage>
        <taxon>Bacteria</taxon>
        <taxon>Pseudomonadati</taxon>
        <taxon>Pseudomonadota</taxon>
        <taxon>Gammaproteobacteria</taxon>
        <taxon>Steroidobacterales</taxon>
        <taxon>Steroidobacteraceae</taxon>
        <taxon>Steroidobacter</taxon>
    </lineage>
</organism>
<feature type="transmembrane region" description="Helical" evidence="6">
    <location>
        <begin position="149"/>
        <end position="168"/>
    </location>
</feature>
<dbReference type="Proteomes" id="UP001595904">
    <property type="component" value="Unassembled WGS sequence"/>
</dbReference>
<dbReference type="InterPro" id="IPR000175">
    <property type="entry name" value="Na/ntran_symport"/>
</dbReference>
<keyword evidence="2" id="KW-0813">Transport</keyword>
<dbReference type="SUPFAM" id="SSF161070">
    <property type="entry name" value="SNF-like"/>
    <property type="match status" value="1"/>
</dbReference>
<dbReference type="InterPro" id="IPR037272">
    <property type="entry name" value="SNS_sf"/>
</dbReference>
<dbReference type="PROSITE" id="PS50267">
    <property type="entry name" value="NA_NEUROTRAN_SYMP_3"/>
    <property type="match status" value="1"/>
</dbReference>
<evidence type="ECO:0000256" key="2">
    <source>
        <dbReference type="ARBA" id="ARBA00022448"/>
    </source>
</evidence>
<sequence length="451" mass="48085">MSSANGRWSSWGAFNLAAVGAAVGLGSIWRFPYLAGTYGGSTFLLVFILACLAIATPLLVAEFVIGRRSRQSPPEAAGHVAAAFGYSRSWNWIGVLGTIACVLIISNYTVVAGWVIAYAWKCASGQIMGLSRAAVADHFAGFLASPWQVGLWHIVFLGIVGWVSARGLSRGIEIANKVRAPGLLILLLVLVGYALAIGDPHGLAFAFRPDLSKLSADLVLAAIGQAFYATGVGMAIMLAYGAYVPNNVSLVRSALLISTAIVVVSVLATAMVFPLVFQYGLNPAQGPDLVFNVLPTAFVEMPAGRWVGTLFFILLVLAALTPTIGGLEPMVAWFQQRRGLSRPTAVFFTVAIVWGLGLGSVLSFNVWKDWHPLAWTAYLQNKTVFDVIDFVSSNILLPVGALLSCVFVGWRLPFSLIQEQSADTAAVQTCCRLLLKFVCPFAIATVLIAAL</sequence>
<keyword evidence="4 6" id="KW-1133">Transmembrane helix</keyword>
<keyword evidence="3 6" id="KW-0812">Transmembrane</keyword>
<feature type="transmembrane region" description="Helical" evidence="6">
    <location>
        <begin position="387"/>
        <end position="412"/>
    </location>
</feature>
<feature type="transmembrane region" description="Helical" evidence="6">
    <location>
        <begin position="218"/>
        <end position="243"/>
    </location>
</feature>
<dbReference type="PANTHER" id="PTHR42948:SF1">
    <property type="entry name" value="TRANSPORTER"/>
    <property type="match status" value="1"/>
</dbReference>
<comment type="caution">
    <text evidence="7">The sequence shown here is derived from an EMBL/GenBank/DDBJ whole genome shotgun (WGS) entry which is preliminary data.</text>
</comment>
<protein>
    <submittedName>
        <fullName evidence="7">Sodium-dependent transporter</fullName>
    </submittedName>
</protein>
<proteinExistence type="predicted"/>
<feature type="transmembrane region" description="Helical" evidence="6">
    <location>
        <begin position="255"/>
        <end position="277"/>
    </location>
</feature>
<dbReference type="NCBIfam" id="NF037979">
    <property type="entry name" value="Na_transp"/>
    <property type="match status" value="1"/>
</dbReference>
<dbReference type="EMBL" id="JBHSDU010000014">
    <property type="protein sequence ID" value="MFC4311967.1"/>
    <property type="molecule type" value="Genomic_DNA"/>
</dbReference>
<dbReference type="PRINTS" id="PR00176">
    <property type="entry name" value="NANEUSMPORT"/>
</dbReference>
<feature type="transmembrane region" description="Helical" evidence="6">
    <location>
        <begin position="346"/>
        <end position="367"/>
    </location>
</feature>
<dbReference type="RefSeq" id="WP_380600972.1">
    <property type="nucleotide sequence ID" value="NZ_JBHSDU010000014.1"/>
</dbReference>
<evidence type="ECO:0000256" key="3">
    <source>
        <dbReference type="ARBA" id="ARBA00022692"/>
    </source>
</evidence>
<gene>
    <name evidence="7" type="ORF">ACFPN2_22990</name>
</gene>
<evidence type="ECO:0000256" key="6">
    <source>
        <dbReference type="SAM" id="Phobius"/>
    </source>
</evidence>
<evidence type="ECO:0000313" key="7">
    <source>
        <dbReference type="EMBL" id="MFC4311967.1"/>
    </source>
</evidence>
<comment type="subcellular location">
    <subcellularLocation>
        <location evidence="1">Membrane</location>
        <topology evidence="1">Multi-pass membrane protein</topology>
    </subcellularLocation>
</comment>
<evidence type="ECO:0000256" key="4">
    <source>
        <dbReference type="ARBA" id="ARBA00022989"/>
    </source>
</evidence>
<feature type="transmembrane region" description="Helical" evidence="6">
    <location>
        <begin position="310"/>
        <end position="334"/>
    </location>
</feature>
<evidence type="ECO:0000256" key="5">
    <source>
        <dbReference type="ARBA" id="ARBA00023136"/>
    </source>
</evidence>
<feature type="transmembrane region" description="Helical" evidence="6">
    <location>
        <begin position="92"/>
        <end position="120"/>
    </location>
</feature>
<dbReference type="PANTHER" id="PTHR42948">
    <property type="entry name" value="TRANSPORTER"/>
    <property type="match status" value="1"/>
</dbReference>
<keyword evidence="5 6" id="KW-0472">Membrane</keyword>
<keyword evidence="8" id="KW-1185">Reference proteome</keyword>